<evidence type="ECO:0000313" key="3">
    <source>
        <dbReference type="Proteomes" id="UP000193240"/>
    </source>
</evidence>
<feature type="region of interest" description="Disordered" evidence="1">
    <location>
        <begin position="199"/>
        <end position="238"/>
    </location>
</feature>
<sequence length="269" mass="29740">MVNLASPSTFPYLTPDSSPDSAQANKRKPRVPYKIAKRRPRGDLRPVQGSGEHEDDYVHRLCAWCQRGAVKRKGDGKLKWRGEDVYVEEAIRILDEEARQRAEQSRALPGGLEGFNGGPPMPLLQPSGPFPAQPAGAFMPPIMQQQATMPDYEEQLQRLLRGDFLNQPQGPFPQPALAQQADYLDGPFMSLEDQQRLGALDPEPAPAPAPVQQAEDLPAQESGGLSTSPTDLPADIDQAYQKIWDEFMQDPYDSSNDEALGIDFDKVFG</sequence>
<dbReference type="AlphaFoldDB" id="A0A1Y2LVA0"/>
<feature type="compositionally biased region" description="Basic residues" evidence="1">
    <location>
        <begin position="25"/>
        <end position="40"/>
    </location>
</feature>
<proteinExistence type="predicted"/>
<organism evidence="2 3">
    <name type="scientific">Epicoccum nigrum</name>
    <name type="common">Soil fungus</name>
    <name type="synonym">Epicoccum purpurascens</name>
    <dbReference type="NCBI Taxonomy" id="105696"/>
    <lineage>
        <taxon>Eukaryota</taxon>
        <taxon>Fungi</taxon>
        <taxon>Dikarya</taxon>
        <taxon>Ascomycota</taxon>
        <taxon>Pezizomycotina</taxon>
        <taxon>Dothideomycetes</taxon>
        <taxon>Pleosporomycetidae</taxon>
        <taxon>Pleosporales</taxon>
        <taxon>Pleosporineae</taxon>
        <taxon>Didymellaceae</taxon>
        <taxon>Epicoccum</taxon>
    </lineage>
</organism>
<dbReference type="EMBL" id="KZ107850">
    <property type="protein sequence ID" value="OSS46928.1"/>
    <property type="molecule type" value="Genomic_DNA"/>
</dbReference>
<reference evidence="2 3" key="1">
    <citation type="journal article" date="2017" name="Genome Announc.">
        <title>Genome sequence of the saprophytic ascomycete Epicoccum nigrum ICMP 19927 strain isolated from New Zealand.</title>
        <authorList>
            <person name="Fokin M."/>
            <person name="Fleetwood D."/>
            <person name="Weir B.S."/>
            <person name="Villas-Boas S.G."/>
        </authorList>
    </citation>
    <scope>NUCLEOTIDE SEQUENCE [LARGE SCALE GENOMIC DNA]</scope>
    <source>
        <strain evidence="2 3">ICMP 19927</strain>
    </source>
</reference>
<keyword evidence="3" id="KW-1185">Reference proteome</keyword>
<name>A0A1Y2LVA0_EPING</name>
<protein>
    <submittedName>
        <fullName evidence="2">Uncharacterized protein</fullName>
    </submittedName>
</protein>
<feature type="region of interest" description="Disordered" evidence="1">
    <location>
        <begin position="1"/>
        <end position="53"/>
    </location>
</feature>
<dbReference type="InParanoid" id="A0A1Y2LVA0"/>
<evidence type="ECO:0000256" key="1">
    <source>
        <dbReference type="SAM" id="MobiDB-lite"/>
    </source>
</evidence>
<gene>
    <name evidence="2" type="ORF">B5807_08836</name>
</gene>
<dbReference type="Proteomes" id="UP000193240">
    <property type="component" value="Unassembled WGS sequence"/>
</dbReference>
<evidence type="ECO:0000313" key="2">
    <source>
        <dbReference type="EMBL" id="OSS46928.1"/>
    </source>
</evidence>
<feature type="compositionally biased region" description="Polar residues" evidence="1">
    <location>
        <begin position="1"/>
        <end position="24"/>
    </location>
</feature>
<accession>A0A1Y2LVA0</accession>